<name>A0A9D2IEC2_9BACT</name>
<organism evidence="1 2">
    <name type="scientific">Candidatus Alistipes avicola</name>
    <dbReference type="NCBI Taxonomy" id="2838432"/>
    <lineage>
        <taxon>Bacteria</taxon>
        <taxon>Pseudomonadati</taxon>
        <taxon>Bacteroidota</taxon>
        <taxon>Bacteroidia</taxon>
        <taxon>Bacteroidales</taxon>
        <taxon>Rikenellaceae</taxon>
        <taxon>Alistipes</taxon>
    </lineage>
</organism>
<protein>
    <submittedName>
        <fullName evidence="1">DUF4296 domain-containing protein</fullName>
    </submittedName>
</protein>
<accession>A0A9D2IEC2</accession>
<evidence type="ECO:0000313" key="2">
    <source>
        <dbReference type="Proteomes" id="UP000824259"/>
    </source>
</evidence>
<dbReference type="PROSITE" id="PS51257">
    <property type="entry name" value="PROKAR_LIPOPROTEIN"/>
    <property type="match status" value="1"/>
</dbReference>
<dbReference type="EMBL" id="DWYR01000011">
    <property type="protein sequence ID" value="HJA98793.1"/>
    <property type="molecule type" value="Genomic_DNA"/>
</dbReference>
<reference evidence="1" key="2">
    <citation type="submission" date="2021-04" db="EMBL/GenBank/DDBJ databases">
        <authorList>
            <person name="Gilroy R."/>
        </authorList>
    </citation>
    <scope>NUCLEOTIDE SEQUENCE</scope>
    <source>
        <strain evidence="1">CHK169-11906</strain>
    </source>
</reference>
<sequence length="282" mass="32682">MKRLIGLFCLAACAVVAGSCSKEKVIPDSVLAEIFRDAYLTNAYIDEHQIRFDSLEIYEPIFERYGYTAENFRYTIGSFSRRKSANLSDVVERAIAMLENEGAYYKREVAVLDTIDNVARRRYTRSFYADSLIRVRRLSDTADLRIRLEDIRPGEYNISYAYLIDSLDENRILRTKLWLEGDSDTVRGDEYTMTLRKLRRSDISRTLRADTSMRALVLNLYQANGALKRPDVTIYDLRITYTPEVETAVDSLYREQLNLRIFADEYFPVLAPDSLELPLHGK</sequence>
<dbReference type="AlphaFoldDB" id="A0A9D2IEC2"/>
<gene>
    <name evidence="1" type="ORF">H9779_04225</name>
</gene>
<comment type="caution">
    <text evidence="1">The sequence shown here is derived from an EMBL/GenBank/DDBJ whole genome shotgun (WGS) entry which is preliminary data.</text>
</comment>
<evidence type="ECO:0000313" key="1">
    <source>
        <dbReference type="EMBL" id="HJA98793.1"/>
    </source>
</evidence>
<proteinExistence type="predicted"/>
<dbReference type="Proteomes" id="UP000824259">
    <property type="component" value="Unassembled WGS sequence"/>
</dbReference>
<reference evidence="1" key="1">
    <citation type="journal article" date="2021" name="PeerJ">
        <title>Extensive microbial diversity within the chicken gut microbiome revealed by metagenomics and culture.</title>
        <authorList>
            <person name="Gilroy R."/>
            <person name="Ravi A."/>
            <person name="Getino M."/>
            <person name="Pursley I."/>
            <person name="Horton D.L."/>
            <person name="Alikhan N.F."/>
            <person name="Baker D."/>
            <person name="Gharbi K."/>
            <person name="Hall N."/>
            <person name="Watson M."/>
            <person name="Adriaenssens E.M."/>
            <person name="Foster-Nyarko E."/>
            <person name="Jarju S."/>
            <person name="Secka A."/>
            <person name="Antonio M."/>
            <person name="Oren A."/>
            <person name="Chaudhuri R.R."/>
            <person name="La Ragione R."/>
            <person name="Hildebrand F."/>
            <person name="Pallen M.J."/>
        </authorList>
    </citation>
    <scope>NUCLEOTIDE SEQUENCE</scope>
    <source>
        <strain evidence="1">CHK169-11906</strain>
    </source>
</reference>